<evidence type="ECO:0000313" key="2">
    <source>
        <dbReference type="Proteomes" id="UP001604277"/>
    </source>
</evidence>
<proteinExistence type="predicted"/>
<comment type="caution">
    <text evidence="1">The sequence shown here is derived from an EMBL/GenBank/DDBJ whole genome shotgun (WGS) entry which is preliminary data.</text>
</comment>
<dbReference type="AlphaFoldDB" id="A0ABD1WWC7"/>
<sequence length="111" mass="12299">MSSGGIVVISKYCEGNNLTVEYPLGQKLCGLNSEDVSFDTNQMERHLEVISISYENYDSSTKRRLLVSLRLFLCSYYRGACLVSSQPTSPVLLSPTKGSLASYPYTQNVQS</sequence>
<reference evidence="2" key="1">
    <citation type="submission" date="2024-07" db="EMBL/GenBank/DDBJ databases">
        <title>Two chromosome-level genome assemblies of Korean endemic species Abeliophyllum distichum and Forsythia ovata (Oleaceae).</title>
        <authorList>
            <person name="Jang H."/>
        </authorList>
    </citation>
    <scope>NUCLEOTIDE SEQUENCE [LARGE SCALE GENOMIC DNA]</scope>
</reference>
<dbReference type="Proteomes" id="UP001604277">
    <property type="component" value="Unassembled WGS sequence"/>
</dbReference>
<dbReference type="EMBL" id="JBFOLJ010000002">
    <property type="protein sequence ID" value="KAL2552560.1"/>
    <property type="molecule type" value="Genomic_DNA"/>
</dbReference>
<accession>A0ABD1WWC7</accession>
<name>A0ABD1WWC7_9LAMI</name>
<protein>
    <submittedName>
        <fullName evidence="1">Uncharacterized protein</fullName>
    </submittedName>
</protein>
<organism evidence="1 2">
    <name type="scientific">Forsythia ovata</name>
    <dbReference type="NCBI Taxonomy" id="205694"/>
    <lineage>
        <taxon>Eukaryota</taxon>
        <taxon>Viridiplantae</taxon>
        <taxon>Streptophyta</taxon>
        <taxon>Embryophyta</taxon>
        <taxon>Tracheophyta</taxon>
        <taxon>Spermatophyta</taxon>
        <taxon>Magnoliopsida</taxon>
        <taxon>eudicotyledons</taxon>
        <taxon>Gunneridae</taxon>
        <taxon>Pentapetalae</taxon>
        <taxon>asterids</taxon>
        <taxon>lamiids</taxon>
        <taxon>Lamiales</taxon>
        <taxon>Oleaceae</taxon>
        <taxon>Forsythieae</taxon>
        <taxon>Forsythia</taxon>
    </lineage>
</organism>
<keyword evidence="2" id="KW-1185">Reference proteome</keyword>
<evidence type="ECO:0000313" key="1">
    <source>
        <dbReference type="EMBL" id="KAL2552560.1"/>
    </source>
</evidence>
<gene>
    <name evidence="1" type="ORF">Fot_06179</name>
</gene>